<feature type="domain" description="Tyr recombinase" evidence="5">
    <location>
        <begin position="126"/>
        <end position="311"/>
    </location>
</feature>
<dbReference type="GO" id="GO:0006310">
    <property type="term" value="P:DNA recombination"/>
    <property type="evidence" value="ECO:0007669"/>
    <property type="project" value="UniProtKB-KW"/>
</dbReference>
<evidence type="ECO:0000259" key="6">
    <source>
        <dbReference type="PROSITE" id="PS51900"/>
    </source>
</evidence>
<organism evidence="7 8">
    <name type="scientific">Paenibacillus roseus</name>
    <dbReference type="NCBI Taxonomy" id="2798579"/>
    <lineage>
        <taxon>Bacteria</taxon>
        <taxon>Bacillati</taxon>
        <taxon>Bacillota</taxon>
        <taxon>Bacilli</taxon>
        <taxon>Bacillales</taxon>
        <taxon>Paenibacillaceae</taxon>
        <taxon>Paenibacillus</taxon>
    </lineage>
</organism>
<dbReference type="Gene3D" id="1.10.150.130">
    <property type="match status" value="1"/>
</dbReference>
<dbReference type="Gene3D" id="1.10.443.10">
    <property type="entry name" value="Intergrase catalytic core"/>
    <property type="match status" value="1"/>
</dbReference>
<keyword evidence="3" id="KW-0233">DNA recombination</keyword>
<dbReference type="Pfam" id="PF00589">
    <property type="entry name" value="Phage_integrase"/>
    <property type="match status" value="1"/>
</dbReference>
<dbReference type="InterPro" id="IPR013762">
    <property type="entry name" value="Integrase-like_cat_sf"/>
</dbReference>
<dbReference type="PROSITE" id="PS51898">
    <property type="entry name" value="TYR_RECOMBINASE"/>
    <property type="match status" value="1"/>
</dbReference>
<dbReference type="InterPro" id="IPR010998">
    <property type="entry name" value="Integrase_recombinase_N"/>
</dbReference>
<evidence type="ECO:0000256" key="1">
    <source>
        <dbReference type="ARBA" id="ARBA00008857"/>
    </source>
</evidence>
<dbReference type="PANTHER" id="PTHR30349">
    <property type="entry name" value="PHAGE INTEGRASE-RELATED"/>
    <property type="match status" value="1"/>
</dbReference>
<evidence type="ECO:0000256" key="3">
    <source>
        <dbReference type="ARBA" id="ARBA00023172"/>
    </source>
</evidence>
<evidence type="ECO:0000313" key="7">
    <source>
        <dbReference type="EMBL" id="MBJ6360486.1"/>
    </source>
</evidence>
<name>A0A934J454_9BACL</name>
<dbReference type="InterPro" id="IPR050090">
    <property type="entry name" value="Tyrosine_recombinase_XerCD"/>
</dbReference>
<dbReference type="SUPFAM" id="SSF56349">
    <property type="entry name" value="DNA breaking-rejoining enzymes"/>
    <property type="match status" value="1"/>
</dbReference>
<dbReference type="GO" id="GO:0015074">
    <property type="term" value="P:DNA integration"/>
    <property type="evidence" value="ECO:0007669"/>
    <property type="project" value="InterPro"/>
</dbReference>
<dbReference type="Proteomes" id="UP000640274">
    <property type="component" value="Unassembled WGS sequence"/>
</dbReference>
<protein>
    <submittedName>
        <fullName evidence="7">Tyrosine-type recombinase/integrase</fullName>
    </submittedName>
</protein>
<dbReference type="InterPro" id="IPR044068">
    <property type="entry name" value="CB"/>
</dbReference>
<reference evidence="7" key="1">
    <citation type="submission" date="2020-12" db="EMBL/GenBank/DDBJ databases">
        <authorList>
            <person name="Huq M.A."/>
        </authorList>
    </citation>
    <scope>NUCLEOTIDE SEQUENCE</scope>
    <source>
        <strain evidence="7">MAHUQ-46</strain>
    </source>
</reference>
<evidence type="ECO:0000313" key="8">
    <source>
        <dbReference type="Proteomes" id="UP000640274"/>
    </source>
</evidence>
<dbReference type="AlphaFoldDB" id="A0A934J454"/>
<dbReference type="InterPro" id="IPR011010">
    <property type="entry name" value="DNA_brk_join_enz"/>
</dbReference>
<keyword evidence="2 4" id="KW-0238">DNA-binding</keyword>
<evidence type="ECO:0000259" key="5">
    <source>
        <dbReference type="PROSITE" id="PS51898"/>
    </source>
</evidence>
<dbReference type="InterPro" id="IPR002104">
    <property type="entry name" value="Integrase_catalytic"/>
</dbReference>
<comment type="similarity">
    <text evidence="1">Belongs to the 'phage' integrase family.</text>
</comment>
<dbReference type="RefSeq" id="WP_199018041.1">
    <property type="nucleotide sequence ID" value="NZ_JAELUP010000009.1"/>
</dbReference>
<accession>A0A934J454</accession>
<keyword evidence="8" id="KW-1185">Reference proteome</keyword>
<proteinExistence type="inferred from homology"/>
<evidence type="ECO:0000256" key="4">
    <source>
        <dbReference type="PROSITE-ProRule" id="PRU01248"/>
    </source>
</evidence>
<dbReference type="EMBL" id="JAELUP010000009">
    <property type="protein sequence ID" value="MBJ6360486.1"/>
    <property type="molecule type" value="Genomic_DNA"/>
</dbReference>
<sequence length="317" mass="36272">MVNYILTAYADWLQEKESSNNTVDRYITVASSFMQWYSGSDLTNELFDPQNVSASDLQQWKQHLLKTTYLKGGKERKYSISTVNNSIKSIRTFFTFLKETGVIERNPGAKLKTQNVSTVEGITYDKVPRWLERSERNKLVRFMNTPIKNSFKFTRNRAIVFLQLLAGLRAGEVVALDTDDLDFNSGYIFVRDGKGGKARRIEMNKELRDVLKEWLIERDQVQDKTGTRKLFLSIRGGALTEDGIEYLYTTLRAKTGILDLTSHVPRHTLAHDLITLGYPLQRVADILGHSSLDHTRIYTISSSKEMRVALDSLSVED</sequence>
<comment type="caution">
    <text evidence="7">The sequence shown here is derived from an EMBL/GenBank/DDBJ whole genome shotgun (WGS) entry which is preliminary data.</text>
</comment>
<dbReference type="PANTHER" id="PTHR30349:SF41">
    <property type="entry name" value="INTEGRASE_RECOMBINASE PROTEIN MJ0367-RELATED"/>
    <property type="match status" value="1"/>
</dbReference>
<dbReference type="PROSITE" id="PS51900">
    <property type="entry name" value="CB"/>
    <property type="match status" value="1"/>
</dbReference>
<dbReference type="GO" id="GO:0003677">
    <property type="term" value="F:DNA binding"/>
    <property type="evidence" value="ECO:0007669"/>
    <property type="project" value="UniProtKB-UniRule"/>
</dbReference>
<evidence type="ECO:0000256" key="2">
    <source>
        <dbReference type="ARBA" id="ARBA00023125"/>
    </source>
</evidence>
<feature type="domain" description="Core-binding (CB)" evidence="6">
    <location>
        <begin position="1"/>
        <end position="98"/>
    </location>
</feature>
<gene>
    <name evidence="7" type="ORF">JFN88_04000</name>
</gene>